<proteinExistence type="inferred from homology"/>
<keyword evidence="1" id="KW-0547">Nucleotide-binding</keyword>
<accession>A0A1J5SH95</accession>
<dbReference type="SMART" id="SM00833">
    <property type="entry name" value="CobW_C"/>
    <property type="match status" value="1"/>
</dbReference>
<dbReference type="Pfam" id="PF02492">
    <property type="entry name" value="cobW"/>
    <property type="match status" value="1"/>
</dbReference>
<dbReference type="GO" id="GO:0000166">
    <property type="term" value="F:nucleotide binding"/>
    <property type="evidence" value="ECO:0007669"/>
    <property type="project" value="UniProtKB-KW"/>
</dbReference>
<protein>
    <submittedName>
        <fullName evidence="7">Putative GTP-binding protein YjiA</fullName>
    </submittedName>
</protein>
<comment type="caution">
    <text evidence="7">The sequence shown here is derived from an EMBL/GenBank/DDBJ whole genome shotgun (WGS) entry which is preliminary data.</text>
</comment>
<dbReference type="SUPFAM" id="SSF52540">
    <property type="entry name" value="P-loop containing nucleoside triphosphate hydrolases"/>
    <property type="match status" value="1"/>
</dbReference>
<evidence type="ECO:0000313" key="7">
    <source>
        <dbReference type="EMBL" id="OIR03525.1"/>
    </source>
</evidence>
<keyword evidence="2" id="KW-0378">Hydrolase</keyword>
<evidence type="ECO:0000256" key="1">
    <source>
        <dbReference type="ARBA" id="ARBA00022741"/>
    </source>
</evidence>
<dbReference type="InterPro" id="IPR011629">
    <property type="entry name" value="CobW-like_C"/>
</dbReference>
<dbReference type="PANTHER" id="PTHR13748">
    <property type="entry name" value="COBW-RELATED"/>
    <property type="match status" value="1"/>
</dbReference>
<comment type="similarity">
    <text evidence="4">Belongs to the SIMIBI class G3E GTPase family. ZNG1 subfamily.</text>
</comment>
<feature type="domain" description="CobW C-terminal" evidence="6">
    <location>
        <begin position="232"/>
        <end position="327"/>
    </location>
</feature>
<keyword evidence="3" id="KW-0143">Chaperone</keyword>
<dbReference type="GO" id="GO:0005737">
    <property type="term" value="C:cytoplasm"/>
    <property type="evidence" value="ECO:0007669"/>
    <property type="project" value="TreeGrafter"/>
</dbReference>
<dbReference type="PANTHER" id="PTHR13748:SF62">
    <property type="entry name" value="COBW DOMAIN-CONTAINING PROTEIN"/>
    <property type="match status" value="1"/>
</dbReference>
<name>A0A1J5SH95_9ZZZZ</name>
<dbReference type="InterPro" id="IPR036627">
    <property type="entry name" value="CobW-likC_sf"/>
</dbReference>
<dbReference type="CDD" id="cd03112">
    <property type="entry name" value="CobW-like"/>
    <property type="match status" value="1"/>
</dbReference>
<dbReference type="InterPro" id="IPR051316">
    <property type="entry name" value="Zinc-reg_GTPase_activator"/>
</dbReference>
<dbReference type="Pfam" id="PF07683">
    <property type="entry name" value="CobW_C"/>
    <property type="match status" value="1"/>
</dbReference>
<evidence type="ECO:0000256" key="4">
    <source>
        <dbReference type="ARBA" id="ARBA00034320"/>
    </source>
</evidence>
<dbReference type="EMBL" id="MLJW01000065">
    <property type="protein sequence ID" value="OIR03525.1"/>
    <property type="molecule type" value="Genomic_DNA"/>
</dbReference>
<reference evidence="7" key="1">
    <citation type="submission" date="2016-10" db="EMBL/GenBank/DDBJ databases">
        <title>Sequence of Gallionella enrichment culture.</title>
        <authorList>
            <person name="Poehlein A."/>
            <person name="Muehling M."/>
            <person name="Daniel R."/>
        </authorList>
    </citation>
    <scope>NUCLEOTIDE SEQUENCE</scope>
</reference>
<evidence type="ECO:0000256" key="2">
    <source>
        <dbReference type="ARBA" id="ARBA00022801"/>
    </source>
</evidence>
<evidence type="ECO:0000256" key="5">
    <source>
        <dbReference type="ARBA" id="ARBA00049117"/>
    </source>
</evidence>
<dbReference type="AlphaFoldDB" id="A0A1J5SH95"/>
<gene>
    <name evidence="7" type="primary">yjiA_4</name>
    <name evidence="7" type="ORF">GALL_143840</name>
</gene>
<evidence type="ECO:0000259" key="6">
    <source>
        <dbReference type="SMART" id="SM00833"/>
    </source>
</evidence>
<dbReference type="SUPFAM" id="SSF90002">
    <property type="entry name" value="Hypothetical protein YjiA, C-terminal domain"/>
    <property type="match status" value="1"/>
</dbReference>
<evidence type="ECO:0000256" key="3">
    <source>
        <dbReference type="ARBA" id="ARBA00023186"/>
    </source>
</evidence>
<dbReference type="GO" id="GO:0016787">
    <property type="term" value="F:hydrolase activity"/>
    <property type="evidence" value="ECO:0007669"/>
    <property type="project" value="UniProtKB-KW"/>
</dbReference>
<sequence>MRRIPVSLITGFLGSGKTTLLNRLLRLPEAAGTAVVVNEFGEIGIDHELIEASDDKVVLLANGCFCCAMRGDLVTALDKLQRAGLQDPAASFQRVIIETSGLAEPSPLIQLLLCEPSLTARYRLDGVITVVDAVNGAATLDAHVESVKQIAVADRILLSKTDLQSGGDATALTERIRAINPAATMLPADDLSAALFSAADPALPFDKWLRADAYGGALTRRLGKSGGHDGRFSSFCYVRDEPMAEAALKLLLDAAGENLGAQLLRIKGIVNVLEYPDRPAVIHGAQKLLHGVEWLPAWPSEERSSRIVFITLDAGRALVEELIAMADRMAANTARARLRAGRA</sequence>
<dbReference type="InterPro" id="IPR003495">
    <property type="entry name" value="CobW/HypB/UreG_nucleotide-bd"/>
</dbReference>
<dbReference type="Gene3D" id="3.30.1220.10">
    <property type="entry name" value="CobW-like, C-terminal domain"/>
    <property type="match status" value="1"/>
</dbReference>
<dbReference type="InterPro" id="IPR027417">
    <property type="entry name" value="P-loop_NTPase"/>
</dbReference>
<dbReference type="Gene3D" id="3.40.50.300">
    <property type="entry name" value="P-loop containing nucleotide triphosphate hydrolases"/>
    <property type="match status" value="1"/>
</dbReference>
<organism evidence="7">
    <name type="scientific">mine drainage metagenome</name>
    <dbReference type="NCBI Taxonomy" id="410659"/>
    <lineage>
        <taxon>unclassified sequences</taxon>
        <taxon>metagenomes</taxon>
        <taxon>ecological metagenomes</taxon>
    </lineage>
</organism>
<comment type="catalytic activity">
    <reaction evidence="5">
        <text>GTP + H2O = GDP + phosphate + H(+)</text>
        <dbReference type="Rhea" id="RHEA:19669"/>
        <dbReference type="ChEBI" id="CHEBI:15377"/>
        <dbReference type="ChEBI" id="CHEBI:15378"/>
        <dbReference type="ChEBI" id="CHEBI:37565"/>
        <dbReference type="ChEBI" id="CHEBI:43474"/>
        <dbReference type="ChEBI" id="CHEBI:58189"/>
    </reaction>
    <physiologicalReaction direction="left-to-right" evidence="5">
        <dbReference type="Rhea" id="RHEA:19670"/>
    </physiologicalReaction>
</comment>